<dbReference type="OrthoDB" id="294295at2759"/>
<gene>
    <name evidence="4" type="ORF">ANCDUO_27615</name>
</gene>
<evidence type="ECO:0000313" key="4">
    <source>
        <dbReference type="EMBL" id="KIH42400.1"/>
    </source>
</evidence>
<sequence>MNKNAAIETVEILGASNQHSAFSCDVMVNVSSIVGKVGNFGQCNYAATKAAVVAFGKSAAKELALKGVRVNTSCRDLSGLR</sequence>
<dbReference type="Gene3D" id="3.40.50.720">
    <property type="entry name" value="NAD(P)-binding Rossmann-like Domain"/>
    <property type="match status" value="1"/>
</dbReference>
<evidence type="ECO:0008006" key="6">
    <source>
        <dbReference type="Google" id="ProtNLM"/>
    </source>
</evidence>
<dbReference type="InterPro" id="IPR020904">
    <property type="entry name" value="Sc_DH/Rdtase_CS"/>
</dbReference>
<comment type="similarity">
    <text evidence="2">Belongs to the short-chain dehydrogenases/reductases (SDR) family.</text>
</comment>
<evidence type="ECO:0000313" key="5">
    <source>
        <dbReference type="Proteomes" id="UP000054047"/>
    </source>
</evidence>
<dbReference type="PRINTS" id="PR00080">
    <property type="entry name" value="SDRFAMILY"/>
</dbReference>
<dbReference type="PANTHER" id="PTHR42760:SF83">
    <property type="entry name" value="(3R)-3-HYDROXYACYL-COA DEHYDROGENASE"/>
    <property type="match status" value="1"/>
</dbReference>
<name>A0A0C2F1N0_9BILA</name>
<dbReference type="AlphaFoldDB" id="A0A0C2F1N0"/>
<keyword evidence="3" id="KW-0560">Oxidoreductase</keyword>
<reference evidence="4 5" key="1">
    <citation type="submission" date="2013-12" db="EMBL/GenBank/DDBJ databases">
        <title>Draft genome of the parsitic nematode Ancylostoma duodenale.</title>
        <authorList>
            <person name="Mitreva M."/>
        </authorList>
    </citation>
    <scope>NUCLEOTIDE SEQUENCE [LARGE SCALE GENOMIC DNA]</scope>
    <source>
        <strain evidence="4 5">Zhejiang</strain>
    </source>
</reference>
<evidence type="ECO:0000256" key="3">
    <source>
        <dbReference type="ARBA" id="ARBA00023002"/>
    </source>
</evidence>
<dbReference type="InterPro" id="IPR002347">
    <property type="entry name" value="SDR_fam"/>
</dbReference>
<organism evidence="4 5">
    <name type="scientific">Ancylostoma duodenale</name>
    <dbReference type="NCBI Taxonomy" id="51022"/>
    <lineage>
        <taxon>Eukaryota</taxon>
        <taxon>Metazoa</taxon>
        <taxon>Ecdysozoa</taxon>
        <taxon>Nematoda</taxon>
        <taxon>Chromadorea</taxon>
        <taxon>Rhabditida</taxon>
        <taxon>Rhabditina</taxon>
        <taxon>Rhabditomorpha</taxon>
        <taxon>Strongyloidea</taxon>
        <taxon>Ancylostomatidae</taxon>
        <taxon>Ancylostomatinae</taxon>
        <taxon>Ancylostoma</taxon>
    </lineage>
</organism>
<dbReference type="InterPro" id="IPR036291">
    <property type="entry name" value="NAD(P)-bd_dom_sf"/>
</dbReference>
<proteinExistence type="inferred from homology"/>
<dbReference type="Pfam" id="PF00106">
    <property type="entry name" value="adh_short"/>
    <property type="match status" value="1"/>
</dbReference>
<keyword evidence="5" id="KW-1185">Reference proteome</keyword>
<dbReference type="SUPFAM" id="SSF51735">
    <property type="entry name" value="NAD(P)-binding Rossmann-fold domains"/>
    <property type="match status" value="1"/>
</dbReference>
<dbReference type="EMBL" id="KN795765">
    <property type="protein sequence ID" value="KIH42400.1"/>
    <property type="molecule type" value="Genomic_DNA"/>
</dbReference>
<evidence type="ECO:0000256" key="1">
    <source>
        <dbReference type="ARBA" id="ARBA00005194"/>
    </source>
</evidence>
<comment type="pathway">
    <text evidence="1">Lipid metabolism; fatty acid biosynthesis.</text>
</comment>
<dbReference type="Proteomes" id="UP000054047">
    <property type="component" value="Unassembled WGS sequence"/>
</dbReference>
<dbReference type="GO" id="GO:0016616">
    <property type="term" value="F:oxidoreductase activity, acting on the CH-OH group of donors, NAD or NADP as acceptor"/>
    <property type="evidence" value="ECO:0007669"/>
    <property type="project" value="TreeGrafter"/>
</dbReference>
<accession>A0A0C2F1N0</accession>
<evidence type="ECO:0000256" key="2">
    <source>
        <dbReference type="ARBA" id="ARBA00006484"/>
    </source>
</evidence>
<dbReference type="GO" id="GO:0006633">
    <property type="term" value="P:fatty acid biosynthetic process"/>
    <property type="evidence" value="ECO:0007669"/>
    <property type="project" value="TreeGrafter"/>
</dbReference>
<dbReference type="PROSITE" id="PS51257">
    <property type="entry name" value="PROKAR_LIPOPROTEIN"/>
    <property type="match status" value="1"/>
</dbReference>
<dbReference type="PANTHER" id="PTHR42760">
    <property type="entry name" value="SHORT-CHAIN DEHYDROGENASES/REDUCTASES FAMILY MEMBER"/>
    <property type="match status" value="1"/>
</dbReference>
<dbReference type="GO" id="GO:0048038">
    <property type="term" value="F:quinone binding"/>
    <property type="evidence" value="ECO:0007669"/>
    <property type="project" value="TreeGrafter"/>
</dbReference>
<protein>
    <recommendedName>
        <fullName evidence="6">3-oxoacyl-[acyl-carrier-protein] reductase domain protein</fullName>
    </recommendedName>
</protein>
<dbReference type="PROSITE" id="PS00061">
    <property type="entry name" value="ADH_SHORT"/>
    <property type="match status" value="1"/>
</dbReference>